<dbReference type="InterPro" id="IPR009057">
    <property type="entry name" value="Homeodomain-like_sf"/>
</dbReference>
<dbReference type="EMBL" id="CP099556">
    <property type="protein sequence ID" value="UYF43007.1"/>
    <property type="molecule type" value="Genomic_DNA"/>
</dbReference>
<accession>A0AA46ND10</accession>
<evidence type="ECO:0000313" key="2">
    <source>
        <dbReference type="EMBL" id="UYF43007.1"/>
    </source>
</evidence>
<evidence type="ECO:0000313" key="3">
    <source>
        <dbReference type="Proteomes" id="UP001164100"/>
    </source>
</evidence>
<protein>
    <submittedName>
        <fullName evidence="2">Transcriptional regulator</fullName>
    </submittedName>
</protein>
<reference evidence="2" key="1">
    <citation type="journal article" date="2022" name="Front. Microbiol.">
        <title>Species classification and novel plasmid identifications in Arcobacter cryaerophilus and Arcobacter cryaerophilus-like organisms.</title>
        <authorList>
            <person name="Zhou G."/>
            <person name="Wang M."/>
            <person name="Wang H."/>
            <person name="Chen X."/>
            <person name="Gu Y."/>
            <person name="Shao Z."/>
            <person name="Zhang J."/>
            <person name="Zhang M."/>
        </authorList>
    </citation>
    <scope>NUCLEOTIDE SEQUENCE</scope>
    <source>
        <strain evidence="2">ICDCAC48</strain>
    </source>
</reference>
<dbReference type="Gene3D" id="1.10.10.60">
    <property type="entry name" value="Homeodomain-like"/>
    <property type="match status" value="1"/>
</dbReference>
<organism evidence="2 3">
    <name type="scientific">Aliarcobacter cryaerophilus</name>
    <dbReference type="NCBI Taxonomy" id="28198"/>
    <lineage>
        <taxon>Bacteria</taxon>
        <taxon>Pseudomonadati</taxon>
        <taxon>Campylobacterota</taxon>
        <taxon>Epsilonproteobacteria</taxon>
        <taxon>Campylobacterales</taxon>
        <taxon>Arcobacteraceae</taxon>
        <taxon>Aliarcobacter</taxon>
    </lineage>
</organism>
<feature type="domain" description="Terminase ATPase subunit N-terminal" evidence="1">
    <location>
        <begin position="4"/>
        <end position="24"/>
    </location>
</feature>
<dbReference type="Pfam" id="PF06056">
    <property type="entry name" value="Terminase_5"/>
    <property type="match status" value="1"/>
</dbReference>
<dbReference type="RefSeq" id="WP_263514369.1">
    <property type="nucleotide sequence ID" value="NZ_CP099556.1"/>
</dbReference>
<sequence>MKMTIRDIAGYLGINTKTIYNWKKDRPNLYKTVMLGLMVEEIIEKSEKSLEELKEIKKEFETKKR</sequence>
<dbReference type="Proteomes" id="UP001164100">
    <property type="component" value="Chromosome"/>
</dbReference>
<evidence type="ECO:0000259" key="1">
    <source>
        <dbReference type="Pfam" id="PF06056"/>
    </source>
</evidence>
<proteinExistence type="predicted"/>
<gene>
    <name evidence="2" type="ORF">NGX11_08905</name>
</gene>
<dbReference type="InterPro" id="IPR010332">
    <property type="entry name" value="ATPase_terminase-su_N"/>
</dbReference>
<dbReference type="SUPFAM" id="SSF46689">
    <property type="entry name" value="Homeodomain-like"/>
    <property type="match status" value="1"/>
</dbReference>
<name>A0AA46ND10_9BACT</name>
<dbReference type="AlphaFoldDB" id="A0AA46ND10"/>